<protein>
    <submittedName>
        <fullName evidence="1">Uncharacterized protein</fullName>
    </submittedName>
</protein>
<accession>A0A026VV32</accession>
<evidence type="ECO:0000313" key="1">
    <source>
        <dbReference type="EMBL" id="EZA46679.1"/>
    </source>
</evidence>
<gene>
    <name evidence="1" type="ORF">X777_03566</name>
</gene>
<proteinExistence type="predicted"/>
<evidence type="ECO:0000313" key="2">
    <source>
        <dbReference type="Proteomes" id="UP000053097"/>
    </source>
</evidence>
<dbReference type="AlphaFoldDB" id="A0A026VV32"/>
<sequence length="80" mass="9488">MNDTCRKRLEKGNPLLRKQYTQLRDKKRIEKLADKQEQCRNRRMKTAEKNNISLPPPGPKCPMIFLILSALREHIEICIK</sequence>
<name>A0A026VV32_OOCBI</name>
<organism evidence="1 2">
    <name type="scientific">Ooceraea biroi</name>
    <name type="common">Clonal raider ant</name>
    <name type="synonym">Cerapachys biroi</name>
    <dbReference type="NCBI Taxonomy" id="2015173"/>
    <lineage>
        <taxon>Eukaryota</taxon>
        <taxon>Metazoa</taxon>
        <taxon>Ecdysozoa</taxon>
        <taxon>Arthropoda</taxon>
        <taxon>Hexapoda</taxon>
        <taxon>Insecta</taxon>
        <taxon>Pterygota</taxon>
        <taxon>Neoptera</taxon>
        <taxon>Endopterygota</taxon>
        <taxon>Hymenoptera</taxon>
        <taxon>Apocrita</taxon>
        <taxon>Aculeata</taxon>
        <taxon>Formicoidea</taxon>
        <taxon>Formicidae</taxon>
        <taxon>Dorylinae</taxon>
        <taxon>Ooceraea</taxon>
    </lineage>
</organism>
<dbReference type="Proteomes" id="UP000053097">
    <property type="component" value="Unassembled WGS sequence"/>
</dbReference>
<reference evidence="1 2" key="1">
    <citation type="journal article" date="2014" name="Curr. Biol.">
        <title>The genome of the clonal raider ant Cerapachys biroi.</title>
        <authorList>
            <person name="Oxley P.R."/>
            <person name="Ji L."/>
            <person name="Fetter-Pruneda I."/>
            <person name="McKenzie S.K."/>
            <person name="Li C."/>
            <person name="Hu H."/>
            <person name="Zhang G."/>
            <person name="Kronauer D.J."/>
        </authorList>
    </citation>
    <scope>NUCLEOTIDE SEQUENCE [LARGE SCALE GENOMIC DNA]</scope>
</reference>
<dbReference type="EMBL" id="KK108590">
    <property type="protein sequence ID" value="EZA46679.1"/>
    <property type="molecule type" value="Genomic_DNA"/>
</dbReference>
<keyword evidence="2" id="KW-1185">Reference proteome</keyword>